<evidence type="ECO:0000313" key="1">
    <source>
        <dbReference type="Proteomes" id="UP001652625"/>
    </source>
</evidence>
<keyword evidence="1" id="KW-1185">Reference proteome</keyword>
<gene>
    <name evidence="2 3" type="primary">LOC136091517</name>
</gene>
<dbReference type="PANTHER" id="PTHR13627:SF31">
    <property type="entry name" value="RIBITOL 5-PHOSPHATE TRANSFERASE FKRP"/>
    <property type="match status" value="1"/>
</dbReference>
<evidence type="ECO:0000313" key="3">
    <source>
        <dbReference type="RefSeq" id="XP_065675233.1"/>
    </source>
</evidence>
<dbReference type="RefSeq" id="XP_065675233.1">
    <property type="nucleotide sequence ID" value="XM_065819161.1"/>
</dbReference>
<dbReference type="RefSeq" id="XP_065675232.1">
    <property type="nucleotide sequence ID" value="XM_065819160.1"/>
</dbReference>
<name>A0ABM4DL12_HYDVU</name>
<dbReference type="PANTHER" id="PTHR13627">
    <property type="entry name" value="FUKUTIN RELATED PROTEIN"/>
    <property type="match status" value="1"/>
</dbReference>
<dbReference type="GeneID" id="136091517"/>
<organism evidence="1 2">
    <name type="scientific">Hydra vulgaris</name>
    <name type="common">Hydra</name>
    <name type="synonym">Hydra attenuata</name>
    <dbReference type="NCBI Taxonomy" id="6087"/>
    <lineage>
        <taxon>Eukaryota</taxon>
        <taxon>Metazoa</taxon>
        <taxon>Cnidaria</taxon>
        <taxon>Hydrozoa</taxon>
        <taxon>Hydroidolina</taxon>
        <taxon>Anthoathecata</taxon>
        <taxon>Aplanulata</taxon>
        <taxon>Hydridae</taxon>
        <taxon>Hydra</taxon>
    </lineage>
</organism>
<sequence length="303" mass="35977">MADKIDIKIYPLVRLTEIDSQGCLYFGILRKWTLKYLEFNETHTEKSKPQNDLQCKNVLNKFLNDSRVKRIIYSNNSVVNRGCTKYTAQCKERSYFNFKLMKRVNTPPCCREKLLKMLSCFTHELQRLNVTHMLAFGSVLGWARNGKLVPYDHDIDLIADKRFWKTNLFDDILQKLENENGFKTKILDNGVKLRILYSSTNRNFIEAWPYEITKRKNISKVKVPHNDWIVQPLENIFPERYVSFESIMTYVPRDPPSYLNILYKNWKNELDCSYKVGKKCSEKRSKNPAIKNFRKNSIRSKRM</sequence>
<protein>
    <submittedName>
        <fullName evidence="2 3">Uncharacterized protein LOC136091517</fullName>
    </submittedName>
</protein>
<dbReference type="InterPro" id="IPR052613">
    <property type="entry name" value="LicD_transferase"/>
</dbReference>
<proteinExistence type="predicted"/>
<evidence type="ECO:0000313" key="2">
    <source>
        <dbReference type="RefSeq" id="XP_065675232.1"/>
    </source>
</evidence>
<accession>A0ABM4DL12</accession>
<reference evidence="2 3" key="1">
    <citation type="submission" date="2025-05" db="UniProtKB">
        <authorList>
            <consortium name="RefSeq"/>
        </authorList>
    </citation>
    <scope>IDENTIFICATION</scope>
</reference>
<dbReference type="Proteomes" id="UP001652625">
    <property type="component" value="Chromosome 15"/>
</dbReference>